<feature type="domain" description="AP2/ERF" evidence="8">
    <location>
        <begin position="38"/>
        <end position="95"/>
    </location>
</feature>
<dbReference type="InterPro" id="IPR016177">
    <property type="entry name" value="DNA-bd_dom_sf"/>
</dbReference>
<evidence type="ECO:0000256" key="1">
    <source>
        <dbReference type="ARBA" id="ARBA00004123"/>
    </source>
</evidence>
<evidence type="ECO:0000256" key="6">
    <source>
        <dbReference type="ARBA" id="ARBA00024343"/>
    </source>
</evidence>
<sequence>MGIAVACEETEKKSLVSEEAAGKSSGAPAQRQRIRKNVYRGIRQRPWGKWAAEIRDPQKGVRVWLGTYNTAEEAARAYDEAAKRIRGDKAKLNFTHSPAPVPVPAQDQVPDSAPPTKKRCINPELTQPSYQPTGTAVPPVPPPPTQPHQPYMGYQPTGTAASSLPPPPTQPQQSFMGYNYSYPSPPSENEMELKQQISSLESFLGLEPEQQKMMTQLSGSGQLDPVELWMLDDLVTHHCQLTY</sequence>
<dbReference type="PRINTS" id="PR00367">
    <property type="entry name" value="ETHRSPELEMNT"/>
</dbReference>
<dbReference type="AlphaFoldDB" id="A0AAD7QF00"/>
<evidence type="ECO:0000313" key="9">
    <source>
        <dbReference type="EMBL" id="KAJ7980307.1"/>
    </source>
</evidence>
<keyword evidence="3" id="KW-0238">DNA-binding</keyword>
<keyword evidence="5" id="KW-0539">Nucleus</keyword>
<proteinExistence type="inferred from homology"/>
<dbReference type="PROSITE" id="PS51032">
    <property type="entry name" value="AP2_ERF"/>
    <property type="match status" value="1"/>
</dbReference>
<dbReference type="SUPFAM" id="SSF54171">
    <property type="entry name" value="DNA-binding domain"/>
    <property type="match status" value="1"/>
</dbReference>
<dbReference type="GO" id="GO:0005634">
    <property type="term" value="C:nucleus"/>
    <property type="evidence" value="ECO:0007669"/>
    <property type="project" value="UniProtKB-SubCell"/>
</dbReference>
<keyword evidence="2" id="KW-0805">Transcription regulation</keyword>
<dbReference type="Gene3D" id="3.30.730.10">
    <property type="entry name" value="AP2/ERF domain"/>
    <property type="match status" value="1"/>
</dbReference>
<evidence type="ECO:0000256" key="7">
    <source>
        <dbReference type="SAM" id="MobiDB-lite"/>
    </source>
</evidence>
<dbReference type="GO" id="GO:0009873">
    <property type="term" value="P:ethylene-activated signaling pathway"/>
    <property type="evidence" value="ECO:0007669"/>
    <property type="project" value="InterPro"/>
</dbReference>
<dbReference type="InterPro" id="IPR001471">
    <property type="entry name" value="AP2/ERF_dom"/>
</dbReference>
<comment type="caution">
    <text evidence="9">The sequence shown here is derived from an EMBL/GenBank/DDBJ whole genome shotgun (WGS) entry which is preliminary data.</text>
</comment>
<feature type="region of interest" description="Disordered" evidence="7">
    <location>
        <begin position="1"/>
        <end position="37"/>
    </location>
</feature>
<name>A0AAD7QF00_QUISA</name>
<dbReference type="GO" id="GO:0003700">
    <property type="term" value="F:DNA-binding transcription factor activity"/>
    <property type="evidence" value="ECO:0007669"/>
    <property type="project" value="InterPro"/>
</dbReference>
<dbReference type="FunFam" id="3.30.730.10:FF:000001">
    <property type="entry name" value="Ethylene-responsive transcription factor 2"/>
    <property type="match status" value="1"/>
</dbReference>
<comment type="similarity">
    <text evidence="6">Belongs to the AP2/ERF transcription factor family. ERF subfamily.</text>
</comment>
<feature type="compositionally biased region" description="Pro residues" evidence="7">
    <location>
        <begin position="138"/>
        <end position="147"/>
    </location>
</feature>
<dbReference type="CDD" id="cd00018">
    <property type="entry name" value="AP2"/>
    <property type="match status" value="1"/>
</dbReference>
<organism evidence="9 10">
    <name type="scientific">Quillaja saponaria</name>
    <name type="common">Soap bark tree</name>
    <dbReference type="NCBI Taxonomy" id="32244"/>
    <lineage>
        <taxon>Eukaryota</taxon>
        <taxon>Viridiplantae</taxon>
        <taxon>Streptophyta</taxon>
        <taxon>Embryophyta</taxon>
        <taxon>Tracheophyta</taxon>
        <taxon>Spermatophyta</taxon>
        <taxon>Magnoliopsida</taxon>
        <taxon>eudicotyledons</taxon>
        <taxon>Gunneridae</taxon>
        <taxon>Pentapetalae</taxon>
        <taxon>rosids</taxon>
        <taxon>fabids</taxon>
        <taxon>Fabales</taxon>
        <taxon>Quillajaceae</taxon>
        <taxon>Quillaja</taxon>
    </lineage>
</organism>
<evidence type="ECO:0000256" key="2">
    <source>
        <dbReference type="ARBA" id="ARBA00023015"/>
    </source>
</evidence>
<evidence type="ECO:0000259" key="8">
    <source>
        <dbReference type="PROSITE" id="PS51032"/>
    </source>
</evidence>
<dbReference type="SMART" id="SM00380">
    <property type="entry name" value="AP2"/>
    <property type="match status" value="1"/>
</dbReference>
<dbReference type="GO" id="GO:0003677">
    <property type="term" value="F:DNA binding"/>
    <property type="evidence" value="ECO:0007669"/>
    <property type="project" value="UniProtKB-KW"/>
</dbReference>
<dbReference type="Proteomes" id="UP001163823">
    <property type="component" value="Chromosome 2"/>
</dbReference>
<gene>
    <name evidence="9" type="ORF">O6P43_003594</name>
</gene>
<dbReference type="KEGG" id="qsa:O6P43_003594"/>
<comment type="subcellular location">
    <subcellularLocation>
        <location evidence="1">Nucleus</location>
    </subcellularLocation>
</comment>
<feature type="region of interest" description="Disordered" evidence="7">
    <location>
        <begin position="96"/>
        <end position="189"/>
    </location>
</feature>
<dbReference type="InterPro" id="IPR044808">
    <property type="entry name" value="ERF_plant"/>
</dbReference>
<keyword evidence="10" id="KW-1185">Reference proteome</keyword>
<dbReference type="PANTHER" id="PTHR31190:SF142">
    <property type="entry name" value="ETHYLENE-RESPONSIVE TRANSCRIPTION FACTOR RAP2-3"/>
    <property type="match status" value="1"/>
</dbReference>
<evidence type="ECO:0000256" key="5">
    <source>
        <dbReference type="ARBA" id="ARBA00023242"/>
    </source>
</evidence>
<evidence type="ECO:0000256" key="3">
    <source>
        <dbReference type="ARBA" id="ARBA00023125"/>
    </source>
</evidence>
<dbReference type="Pfam" id="PF00847">
    <property type="entry name" value="AP2"/>
    <property type="match status" value="1"/>
</dbReference>
<evidence type="ECO:0000313" key="10">
    <source>
        <dbReference type="Proteomes" id="UP001163823"/>
    </source>
</evidence>
<evidence type="ECO:0000256" key="4">
    <source>
        <dbReference type="ARBA" id="ARBA00023163"/>
    </source>
</evidence>
<keyword evidence="4" id="KW-0804">Transcription</keyword>
<dbReference type="InterPro" id="IPR036955">
    <property type="entry name" value="AP2/ERF_dom_sf"/>
</dbReference>
<protein>
    <submittedName>
        <fullName evidence="9">Ethylene-responsive transcription factor</fullName>
    </submittedName>
</protein>
<reference evidence="9" key="1">
    <citation type="journal article" date="2023" name="Science">
        <title>Elucidation of the pathway for biosynthesis of saponin adjuvants from the soapbark tree.</title>
        <authorList>
            <person name="Reed J."/>
            <person name="Orme A."/>
            <person name="El-Demerdash A."/>
            <person name="Owen C."/>
            <person name="Martin L.B.B."/>
            <person name="Misra R.C."/>
            <person name="Kikuchi S."/>
            <person name="Rejzek M."/>
            <person name="Martin A.C."/>
            <person name="Harkess A."/>
            <person name="Leebens-Mack J."/>
            <person name="Louveau T."/>
            <person name="Stephenson M.J."/>
            <person name="Osbourn A."/>
        </authorList>
    </citation>
    <scope>NUCLEOTIDE SEQUENCE</scope>
    <source>
        <strain evidence="9">S10</strain>
    </source>
</reference>
<dbReference type="PANTHER" id="PTHR31190">
    <property type="entry name" value="DNA-BINDING DOMAIN"/>
    <property type="match status" value="1"/>
</dbReference>
<accession>A0AAD7QF00</accession>
<dbReference type="EMBL" id="JARAOO010000002">
    <property type="protein sequence ID" value="KAJ7980307.1"/>
    <property type="molecule type" value="Genomic_DNA"/>
</dbReference>